<comment type="caution">
    <text evidence="1">The sequence shown here is derived from an EMBL/GenBank/DDBJ whole genome shotgun (WGS) entry which is preliminary data.</text>
</comment>
<dbReference type="EMBL" id="LAZR01005938">
    <property type="protein sequence ID" value="KKM95990.1"/>
    <property type="molecule type" value="Genomic_DNA"/>
</dbReference>
<reference evidence="1" key="1">
    <citation type="journal article" date="2015" name="Nature">
        <title>Complex archaea that bridge the gap between prokaryotes and eukaryotes.</title>
        <authorList>
            <person name="Spang A."/>
            <person name="Saw J.H."/>
            <person name="Jorgensen S.L."/>
            <person name="Zaremba-Niedzwiedzka K."/>
            <person name="Martijn J."/>
            <person name="Lind A.E."/>
            <person name="van Eijk R."/>
            <person name="Schleper C."/>
            <person name="Guy L."/>
            <person name="Ettema T.J."/>
        </authorList>
    </citation>
    <scope>NUCLEOTIDE SEQUENCE</scope>
</reference>
<evidence type="ECO:0008006" key="2">
    <source>
        <dbReference type="Google" id="ProtNLM"/>
    </source>
</evidence>
<dbReference type="AlphaFoldDB" id="A0A0F9P4J4"/>
<evidence type="ECO:0000313" key="1">
    <source>
        <dbReference type="EMBL" id="KKM95990.1"/>
    </source>
</evidence>
<gene>
    <name evidence="1" type="ORF">LCGC14_1182660</name>
</gene>
<organism evidence="1">
    <name type="scientific">marine sediment metagenome</name>
    <dbReference type="NCBI Taxonomy" id="412755"/>
    <lineage>
        <taxon>unclassified sequences</taxon>
        <taxon>metagenomes</taxon>
        <taxon>ecological metagenomes</taxon>
    </lineage>
</organism>
<sequence length="168" mass="18724">MRRVFYILIILLALSCEDDNGGGKVGGCAPSSSTFIDRLSDKSSNVVVTEELVIEYVDALGTNLIENKTYNPGDISLYFKNNTRTDVVDLQNEETRYMLRVSGFSEGKNRFNITLSNTEIDTMELFATEVDFSPCTGPAFAIDSVFYNGEKRKLITTSDCLKKLTITK</sequence>
<name>A0A0F9P4J4_9ZZZZ</name>
<dbReference type="PROSITE" id="PS51257">
    <property type="entry name" value="PROKAR_LIPOPROTEIN"/>
    <property type="match status" value="1"/>
</dbReference>
<proteinExistence type="predicted"/>
<protein>
    <recommendedName>
        <fullName evidence="2">Lipoprotein</fullName>
    </recommendedName>
</protein>
<accession>A0A0F9P4J4</accession>